<dbReference type="Proteomes" id="UP000264062">
    <property type="component" value="Unassembled WGS sequence"/>
</dbReference>
<reference evidence="2 3" key="1">
    <citation type="journal article" date="2018" name="Nat. Biotechnol.">
        <title>A standardized bacterial taxonomy based on genome phylogeny substantially revises the tree of life.</title>
        <authorList>
            <person name="Parks D.H."/>
            <person name="Chuvochina M."/>
            <person name="Waite D.W."/>
            <person name="Rinke C."/>
            <person name="Skarshewski A."/>
            <person name="Chaumeil P.A."/>
            <person name="Hugenholtz P."/>
        </authorList>
    </citation>
    <scope>NUCLEOTIDE SEQUENCE [LARGE SCALE GENOMIC DNA]</scope>
    <source>
        <strain evidence="2">UBA9956</strain>
    </source>
</reference>
<name>A0A350H978_UNCW3</name>
<feature type="transmembrane region" description="Helical" evidence="1">
    <location>
        <begin position="74"/>
        <end position="93"/>
    </location>
</feature>
<organism evidence="2 3">
    <name type="scientific">candidate division WOR-3 bacterium</name>
    <dbReference type="NCBI Taxonomy" id="2052148"/>
    <lineage>
        <taxon>Bacteria</taxon>
        <taxon>Bacteria division WOR-3</taxon>
    </lineage>
</organism>
<evidence type="ECO:0008006" key="4">
    <source>
        <dbReference type="Google" id="ProtNLM"/>
    </source>
</evidence>
<feature type="transmembrane region" description="Helical" evidence="1">
    <location>
        <begin position="181"/>
        <end position="198"/>
    </location>
</feature>
<accession>A0A350H978</accession>
<protein>
    <recommendedName>
        <fullName evidence="4">Glycosyltransferase RgtA/B/C/D-like domain-containing protein</fullName>
    </recommendedName>
</protein>
<dbReference type="EMBL" id="DMZY01000084">
    <property type="protein sequence ID" value="HAV92094.1"/>
    <property type="molecule type" value="Genomic_DNA"/>
</dbReference>
<feature type="transmembrane region" description="Helical" evidence="1">
    <location>
        <begin position="31"/>
        <end position="53"/>
    </location>
</feature>
<proteinExistence type="predicted"/>
<feature type="transmembrane region" description="Helical" evidence="1">
    <location>
        <begin position="205"/>
        <end position="225"/>
    </location>
</feature>
<evidence type="ECO:0000256" key="1">
    <source>
        <dbReference type="SAM" id="Phobius"/>
    </source>
</evidence>
<dbReference type="AlphaFoldDB" id="A0A350H978"/>
<feature type="transmembrane region" description="Helical" evidence="1">
    <location>
        <begin position="256"/>
        <end position="275"/>
    </location>
</feature>
<keyword evidence="1" id="KW-0472">Membrane</keyword>
<feature type="non-terminal residue" evidence="2">
    <location>
        <position position="1"/>
    </location>
</feature>
<evidence type="ECO:0000313" key="3">
    <source>
        <dbReference type="Proteomes" id="UP000264062"/>
    </source>
</evidence>
<gene>
    <name evidence="2" type="ORF">DCW38_02815</name>
</gene>
<evidence type="ECO:0000313" key="2">
    <source>
        <dbReference type="EMBL" id="HAV92094.1"/>
    </source>
</evidence>
<sequence length="380" mass="44411">IASSDLLTASLILAYLSFALREDVFEERNFIIKAAVIGFLLYISKTYGFFFFLAHFTTMAIIEFIRRREKKSVALKYLVTMILFILLSLMWIIPISMKYHTITVGTTGKYNYACYGPDEEKIREPYIHALPLPDSMSTSNWDDPSLVYNESWSPIDSKESFTHQLKLLRKNIPWYFDLMNSFSYLSLLIFAGALLFFFKKRRRRIIAYLIAAVFYSGAGYLMIAFEQRYLWVNYFLLIALSVLLLNILVKNIKHRNIALLFVLATFLLMPAKNIYSDMNANKDIYDSYQELKQYGISGNTASDSNRGYMTILSFYLNCSYYGAFGRNISSDEFKAEIDENKIDYYFIFGENDSIIQNELNPNFETYIQNQKFRVLKRINE</sequence>
<comment type="caution">
    <text evidence="2">The sequence shown here is derived from an EMBL/GenBank/DDBJ whole genome shotgun (WGS) entry which is preliminary data.</text>
</comment>
<feature type="transmembrane region" description="Helical" evidence="1">
    <location>
        <begin position="231"/>
        <end position="249"/>
    </location>
</feature>
<keyword evidence="1" id="KW-0812">Transmembrane</keyword>
<keyword evidence="1" id="KW-1133">Transmembrane helix</keyword>